<reference evidence="1 2" key="1">
    <citation type="journal article" date="2018" name="Front. Plant Sci.">
        <title>Red Clover (Trifolium pratense) and Zigzag Clover (T. medium) - A Picture of Genomic Similarities and Differences.</title>
        <authorList>
            <person name="Dluhosova J."/>
            <person name="Istvanek J."/>
            <person name="Nedelnik J."/>
            <person name="Repkova J."/>
        </authorList>
    </citation>
    <scope>NUCLEOTIDE SEQUENCE [LARGE SCALE GENOMIC DNA]</scope>
    <source>
        <strain evidence="2">cv. 10/8</strain>
        <tissue evidence="1">Leaf</tissue>
    </source>
</reference>
<protein>
    <submittedName>
        <fullName evidence="1">Uncharacterized protein</fullName>
    </submittedName>
</protein>
<proteinExistence type="predicted"/>
<comment type="caution">
    <text evidence="1">The sequence shown here is derived from an EMBL/GenBank/DDBJ whole genome shotgun (WGS) entry which is preliminary data.</text>
</comment>
<organism evidence="1 2">
    <name type="scientific">Trifolium medium</name>
    <dbReference type="NCBI Taxonomy" id="97028"/>
    <lineage>
        <taxon>Eukaryota</taxon>
        <taxon>Viridiplantae</taxon>
        <taxon>Streptophyta</taxon>
        <taxon>Embryophyta</taxon>
        <taxon>Tracheophyta</taxon>
        <taxon>Spermatophyta</taxon>
        <taxon>Magnoliopsida</taxon>
        <taxon>eudicotyledons</taxon>
        <taxon>Gunneridae</taxon>
        <taxon>Pentapetalae</taxon>
        <taxon>rosids</taxon>
        <taxon>fabids</taxon>
        <taxon>Fabales</taxon>
        <taxon>Fabaceae</taxon>
        <taxon>Papilionoideae</taxon>
        <taxon>50 kb inversion clade</taxon>
        <taxon>NPAAA clade</taxon>
        <taxon>Hologalegina</taxon>
        <taxon>IRL clade</taxon>
        <taxon>Trifolieae</taxon>
        <taxon>Trifolium</taxon>
    </lineage>
</organism>
<dbReference type="EMBL" id="LXQA010267697">
    <property type="protein sequence ID" value="MCI39468.1"/>
    <property type="molecule type" value="Genomic_DNA"/>
</dbReference>
<dbReference type="Proteomes" id="UP000265520">
    <property type="component" value="Unassembled WGS sequence"/>
</dbReference>
<dbReference type="AlphaFoldDB" id="A0A392RS56"/>
<accession>A0A392RS56</accession>
<feature type="non-terminal residue" evidence="1">
    <location>
        <position position="52"/>
    </location>
</feature>
<sequence length="52" mass="5826">MRAATFQQQWQLANSGSTICNNRPGVQYRVRWAKQAGKLKCDASFGHNMVGI</sequence>
<name>A0A392RS56_9FABA</name>
<keyword evidence="2" id="KW-1185">Reference proteome</keyword>
<evidence type="ECO:0000313" key="1">
    <source>
        <dbReference type="EMBL" id="MCI39468.1"/>
    </source>
</evidence>
<evidence type="ECO:0000313" key="2">
    <source>
        <dbReference type="Proteomes" id="UP000265520"/>
    </source>
</evidence>